<reference evidence="3 4" key="1">
    <citation type="submission" date="2013-05" db="EMBL/GenBank/DDBJ databases">
        <title>Draft genome of the parasitic nematode Anyclostoma ceylanicum.</title>
        <authorList>
            <person name="Mitreva M."/>
        </authorList>
    </citation>
    <scope>NUCLEOTIDE SEQUENCE [LARGE SCALE GENOMIC DNA]</scope>
</reference>
<evidence type="ECO:0000313" key="4">
    <source>
        <dbReference type="Proteomes" id="UP000054495"/>
    </source>
</evidence>
<feature type="compositionally biased region" description="Basic and acidic residues" evidence="1">
    <location>
        <begin position="41"/>
        <end position="54"/>
    </location>
</feature>
<protein>
    <recommendedName>
        <fullName evidence="5">Secreted protein</fullName>
    </recommendedName>
</protein>
<dbReference type="AlphaFoldDB" id="A0A0D6L9B6"/>
<evidence type="ECO:0000256" key="2">
    <source>
        <dbReference type="SAM" id="SignalP"/>
    </source>
</evidence>
<evidence type="ECO:0000313" key="3">
    <source>
        <dbReference type="EMBL" id="EPB68495.1"/>
    </source>
</evidence>
<name>A0A0D6L9B6_9BILA</name>
<feature type="chain" id="PRO_5002306867" description="Secreted protein" evidence="2">
    <location>
        <begin position="22"/>
        <end position="78"/>
    </location>
</feature>
<sequence length="78" mass="8704">MFIRRLGRLAALLCFMRLVQRVPMTLNGKTGVNGQNAAKRAVKDSNPRREDAEKASLTWKKHATYGAVLEPRPAAILE</sequence>
<feature type="region of interest" description="Disordered" evidence="1">
    <location>
        <begin position="29"/>
        <end position="56"/>
    </location>
</feature>
<organism evidence="3 4">
    <name type="scientific">Ancylostoma ceylanicum</name>
    <dbReference type="NCBI Taxonomy" id="53326"/>
    <lineage>
        <taxon>Eukaryota</taxon>
        <taxon>Metazoa</taxon>
        <taxon>Ecdysozoa</taxon>
        <taxon>Nematoda</taxon>
        <taxon>Chromadorea</taxon>
        <taxon>Rhabditida</taxon>
        <taxon>Rhabditina</taxon>
        <taxon>Rhabditomorpha</taxon>
        <taxon>Strongyloidea</taxon>
        <taxon>Ancylostomatidae</taxon>
        <taxon>Ancylostomatinae</taxon>
        <taxon>Ancylostoma</taxon>
    </lineage>
</organism>
<evidence type="ECO:0000256" key="1">
    <source>
        <dbReference type="SAM" id="MobiDB-lite"/>
    </source>
</evidence>
<evidence type="ECO:0008006" key="5">
    <source>
        <dbReference type="Google" id="ProtNLM"/>
    </source>
</evidence>
<keyword evidence="2" id="KW-0732">Signal</keyword>
<keyword evidence="4" id="KW-1185">Reference proteome</keyword>
<dbReference type="EMBL" id="KE125427">
    <property type="protein sequence ID" value="EPB68495.1"/>
    <property type="molecule type" value="Genomic_DNA"/>
</dbReference>
<accession>A0A0D6L9B6</accession>
<proteinExistence type="predicted"/>
<feature type="signal peptide" evidence="2">
    <location>
        <begin position="1"/>
        <end position="21"/>
    </location>
</feature>
<gene>
    <name evidence="3" type="ORF">ANCCEY_12413</name>
</gene>
<dbReference type="Proteomes" id="UP000054495">
    <property type="component" value="Unassembled WGS sequence"/>
</dbReference>